<protein>
    <recommendedName>
        <fullName evidence="3">Chromo domain-containing protein</fullName>
    </recommendedName>
</protein>
<proteinExistence type="predicted"/>
<name>W2ZIV7_PHYNI</name>
<dbReference type="EMBL" id="ANIY01001579">
    <property type="protein sequence ID" value="ETP46159.1"/>
    <property type="molecule type" value="Genomic_DNA"/>
</dbReference>
<evidence type="ECO:0000313" key="2">
    <source>
        <dbReference type="Proteomes" id="UP000018948"/>
    </source>
</evidence>
<evidence type="ECO:0000313" key="1">
    <source>
        <dbReference type="EMBL" id="ETP46159.1"/>
    </source>
</evidence>
<dbReference type="AlphaFoldDB" id="W2ZIV7"/>
<sequence length="207" mass="23489">MLSNLNNTAVPWLGNHSPLEHFTGLERPTPLDKFYLPESRRLQTIPTSAEMDGYLSELRGSIQSMHCAADDQRQKQRLLNKKRERGDTLVNFAVGDYVLRSRVDEKHGNKLQVMWIGPYWDIRADTHSFRVGHLVTGEELAVHALRLTFYADDSLNVTDELLEHVSSQGIVSAVEQGHQRSEILISWKGLQPIEESFKPMGGLAKEI</sequence>
<comment type="caution">
    <text evidence="1">The sequence shown here is derived from an EMBL/GenBank/DDBJ whole genome shotgun (WGS) entry which is preliminary data.</text>
</comment>
<accession>W2ZIV7</accession>
<dbReference type="OrthoDB" id="121899at2759"/>
<evidence type="ECO:0008006" key="3">
    <source>
        <dbReference type="Google" id="ProtNLM"/>
    </source>
</evidence>
<gene>
    <name evidence="1" type="ORF">F442_07554</name>
</gene>
<dbReference type="Proteomes" id="UP000018948">
    <property type="component" value="Unassembled WGS sequence"/>
</dbReference>
<reference evidence="1" key="1">
    <citation type="submission" date="2013-11" db="EMBL/GenBank/DDBJ databases">
        <title>The Genome Sequence of Phytophthora parasitica P10297.</title>
        <authorList>
            <consortium name="The Broad Institute Genomics Platform"/>
            <person name="Russ C."/>
            <person name="Tyler B."/>
            <person name="Panabieres F."/>
            <person name="Shan W."/>
            <person name="Tripathy S."/>
            <person name="Grunwald N."/>
            <person name="Machado M."/>
            <person name="Johnson C.S."/>
            <person name="Walker B."/>
            <person name="Young S.K."/>
            <person name="Zeng Q."/>
            <person name="Gargeya S."/>
            <person name="Fitzgerald M."/>
            <person name="Haas B."/>
            <person name="Abouelleil A."/>
            <person name="Allen A.W."/>
            <person name="Alvarado L."/>
            <person name="Arachchi H.M."/>
            <person name="Berlin A.M."/>
            <person name="Chapman S.B."/>
            <person name="Gainer-Dewar J."/>
            <person name="Goldberg J."/>
            <person name="Griggs A."/>
            <person name="Gujja S."/>
            <person name="Hansen M."/>
            <person name="Howarth C."/>
            <person name="Imamovic A."/>
            <person name="Ireland A."/>
            <person name="Larimer J."/>
            <person name="McCowan C."/>
            <person name="Murphy C."/>
            <person name="Pearson M."/>
            <person name="Poon T.W."/>
            <person name="Priest M."/>
            <person name="Roberts A."/>
            <person name="Saif S."/>
            <person name="Shea T."/>
            <person name="Sisk P."/>
            <person name="Sykes S."/>
            <person name="Wortman J."/>
            <person name="Nusbaum C."/>
            <person name="Birren B."/>
        </authorList>
    </citation>
    <scope>NUCLEOTIDE SEQUENCE [LARGE SCALE GENOMIC DNA]</scope>
    <source>
        <strain evidence="1">P10297</strain>
    </source>
</reference>
<organism evidence="1 2">
    <name type="scientific">Phytophthora nicotianae P10297</name>
    <dbReference type="NCBI Taxonomy" id="1317064"/>
    <lineage>
        <taxon>Eukaryota</taxon>
        <taxon>Sar</taxon>
        <taxon>Stramenopiles</taxon>
        <taxon>Oomycota</taxon>
        <taxon>Peronosporomycetes</taxon>
        <taxon>Peronosporales</taxon>
        <taxon>Peronosporaceae</taxon>
        <taxon>Phytophthora</taxon>
    </lineage>
</organism>